<dbReference type="AlphaFoldDB" id="A0A9P8W475"/>
<feature type="domain" description="Nephrocystin 3-like N-terminal" evidence="4">
    <location>
        <begin position="396"/>
        <end position="571"/>
    </location>
</feature>
<feature type="non-terminal residue" evidence="5">
    <location>
        <position position="1"/>
    </location>
</feature>
<gene>
    <name evidence="5" type="ORF">B0T10DRAFT_407385</name>
</gene>
<dbReference type="Proteomes" id="UP000777438">
    <property type="component" value="Unassembled WGS sequence"/>
</dbReference>
<dbReference type="Pfam" id="PF24883">
    <property type="entry name" value="NPHP3_N"/>
    <property type="match status" value="1"/>
</dbReference>
<dbReference type="OrthoDB" id="194358at2759"/>
<dbReference type="Pfam" id="PF01048">
    <property type="entry name" value="PNP_UDP_1"/>
    <property type="match status" value="1"/>
</dbReference>
<protein>
    <recommendedName>
        <fullName evidence="7">Nucleoside phosphorylase domain-containing protein</fullName>
    </recommendedName>
</protein>
<dbReference type="Gene3D" id="3.40.50.1580">
    <property type="entry name" value="Nucleoside phosphorylase domain"/>
    <property type="match status" value="1"/>
</dbReference>
<reference evidence="5 6" key="1">
    <citation type="journal article" date="2021" name="Nat. Commun.">
        <title>Genetic determinants of endophytism in the Arabidopsis root mycobiome.</title>
        <authorList>
            <person name="Mesny F."/>
            <person name="Miyauchi S."/>
            <person name="Thiergart T."/>
            <person name="Pickel B."/>
            <person name="Atanasova L."/>
            <person name="Karlsson M."/>
            <person name="Huettel B."/>
            <person name="Barry K.W."/>
            <person name="Haridas S."/>
            <person name="Chen C."/>
            <person name="Bauer D."/>
            <person name="Andreopoulos W."/>
            <person name="Pangilinan J."/>
            <person name="LaButti K."/>
            <person name="Riley R."/>
            <person name="Lipzen A."/>
            <person name="Clum A."/>
            <person name="Drula E."/>
            <person name="Henrissat B."/>
            <person name="Kohler A."/>
            <person name="Grigoriev I.V."/>
            <person name="Martin F.M."/>
            <person name="Hacquard S."/>
        </authorList>
    </citation>
    <scope>NUCLEOTIDE SEQUENCE [LARGE SCALE GENOMIC DNA]</scope>
    <source>
        <strain evidence="5 6">MPI-CAGE-CH-0241</strain>
    </source>
</reference>
<organism evidence="5 6">
    <name type="scientific">Thelonectria olida</name>
    <dbReference type="NCBI Taxonomy" id="1576542"/>
    <lineage>
        <taxon>Eukaryota</taxon>
        <taxon>Fungi</taxon>
        <taxon>Dikarya</taxon>
        <taxon>Ascomycota</taxon>
        <taxon>Pezizomycotina</taxon>
        <taxon>Sordariomycetes</taxon>
        <taxon>Hypocreomycetidae</taxon>
        <taxon>Hypocreales</taxon>
        <taxon>Nectriaceae</taxon>
        <taxon>Thelonectria</taxon>
    </lineage>
</organism>
<dbReference type="SUPFAM" id="SSF53167">
    <property type="entry name" value="Purine and uridine phosphorylases"/>
    <property type="match status" value="1"/>
</dbReference>
<dbReference type="InterPro" id="IPR053137">
    <property type="entry name" value="NLR-like"/>
</dbReference>
<evidence type="ECO:0000259" key="3">
    <source>
        <dbReference type="Pfam" id="PF01048"/>
    </source>
</evidence>
<dbReference type="InterPro" id="IPR000845">
    <property type="entry name" value="Nucleoside_phosphorylase_d"/>
</dbReference>
<name>A0A9P8W475_9HYPO</name>
<evidence type="ECO:0000256" key="1">
    <source>
        <dbReference type="ARBA" id="ARBA00022737"/>
    </source>
</evidence>
<dbReference type="PANTHER" id="PTHR46082">
    <property type="entry name" value="ATP/GTP-BINDING PROTEIN-RELATED"/>
    <property type="match status" value="1"/>
</dbReference>
<evidence type="ECO:0000256" key="2">
    <source>
        <dbReference type="SAM" id="MobiDB-lite"/>
    </source>
</evidence>
<sequence>MSAPDRCKRFWSGASSEAALPNRPKQSRPNYEDEASGHGHKQDCSPRPLSHNDYNVGWVCALHIEMAAAKAMLDNVHDESLFHASNDSNDSNTYVLGSIGKHNVVIACLPSGGYGTNNAATVANDMQRSFPSINIRLMVGIGGGVPGTVDVRLGDIVVGEGVIQHDKGKTHPHGRFERTGITTRPPQGILTAVSTLRANHQMSRTKIPSILSKMLELYPEMQNYSRHGQCQDWLFQNTYDHAQSLSNCNQCDQSRLVDRPDRNSTDPNIHYGIIASGNQVMKDAKTRDKVAEDLNALCFEMEAAGLDNFPCLVIRGICDYSDSHKNKQWQEYAAATAAAYAKELLAVMSSKATPKGQRQVSGTQTAAGYRKDLLDSLRFSEIESRQANIKAAHAKTCRWFLKHPDYINWLDPSQLSQHHGFLWISGKPGAGKSTLMKYIYTCAKKKAAGNAATIAFFFNARGDDLEKSTVGMHRSLLLQLFEKLPDLQEVLDDPDYAPQNRSGSLTWEIDALQGLFSRAVARLGDRRLTCFVDALDEGDESQVIAMVRHFEDLADQAVLNRLQLHICFSSRHYPYIDIRTGCKLTLEDQDGHGQDLDSYIQSSLRAGKGKQAEEVKAGILQKAAGVFIWVVLVVEILNEEFRRGRIFAVRKRLREIPAELSELFKDMLQRDQINMDNFLLCIQWILYARRPLKREEFYYAVVSGLDLEPEDLAEWNPELITMDDLQRFVLSSSKGLAEIAKSNTVQFIHESVRDFLIKDNGLRNLWPTLGPEPQDFESLSHDRLKQCCLTFTKVDISIHLSFSEPLPKANTDKAKSLRRGISEKFPFLEYSTNHVLYHADAAAKNFPQDEFVKQFPLGSLPTWINLRNLFEKFEIRRYTSDANFLYILADNNLARLIRMRLR</sequence>
<evidence type="ECO:0000313" key="6">
    <source>
        <dbReference type="Proteomes" id="UP000777438"/>
    </source>
</evidence>
<accession>A0A9P8W475</accession>
<dbReference type="GO" id="GO:0003824">
    <property type="term" value="F:catalytic activity"/>
    <property type="evidence" value="ECO:0007669"/>
    <property type="project" value="InterPro"/>
</dbReference>
<comment type="caution">
    <text evidence="5">The sequence shown here is derived from an EMBL/GenBank/DDBJ whole genome shotgun (WGS) entry which is preliminary data.</text>
</comment>
<evidence type="ECO:0000259" key="4">
    <source>
        <dbReference type="Pfam" id="PF24883"/>
    </source>
</evidence>
<dbReference type="Gene3D" id="3.40.50.300">
    <property type="entry name" value="P-loop containing nucleotide triphosphate hydrolases"/>
    <property type="match status" value="1"/>
</dbReference>
<feature type="domain" description="Nucleoside phosphorylase" evidence="3">
    <location>
        <begin position="89"/>
        <end position="344"/>
    </location>
</feature>
<proteinExistence type="predicted"/>
<evidence type="ECO:0000313" key="5">
    <source>
        <dbReference type="EMBL" id="KAH6886899.1"/>
    </source>
</evidence>
<dbReference type="SUPFAM" id="SSF52540">
    <property type="entry name" value="P-loop containing nucleoside triphosphate hydrolases"/>
    <property type="match status" value="1"/>
</dbReference>
<dbReference type="EMBL" id="JAGPYM010000015">
    <property type="protein sequence ID" value="KAH6886899.1"/>
    <property type="molecule type" value="Genomic_DNA"/>
</dbReference>
<dbReference type="PANTHER" id="PTHR46082:SF11">
    <property type="entry name" value="AAA+ ATPASE DOMAIN-CONTAINING PROTEIN-RELATED"/>
    <property type="match status" value="1"/>
</dbReference>
<keyword evidence="6" id="KW-1185">Reference proteome</keyword>
<dbReference type="InterPro" id="IPR027417">
    <property type="entry name" value="P-loop_NTPase"/>
</dbReference>
<dbReference type="InterPro" id="IPR035994">
    <property type="entry name" value="Nucleoside_phosphorylase_sf"/>
</dbReference>
<feature type="compositionally biased region" description="Basic and acidic residues" evidence="2">
    <location>
        <begin position="35"/>
        <end position="44"/>
    </location>
</feature>
<feature type="region of interest" description="Disordered" evidence="2">
    <location>
        <begin position="1"/>
        <end position="47"/>
    </location>
</feature>
<dbReference type="InterPro" id="IPR056884">
    <property type="entry name" value="NPHP3-like_N"/>
</dbReference>
<keyword evidence="1" id="KW-0677">Repeat</keyword>
<dbReference type="GO" id="GO:0009116">
    <property type="term" value="P:nucleoside metabolic process"/>
    <property type="evidence" value="ECO:0007669"/>
    <property type="project" value="InterPro"/>
</dbReference>
<evidence type="ECO:0008006" key="7">
    <source>
        <dbReference type="Google" id="ProtNLM"/>
    </source>
</evidence>